<dbReference type="Proteomes" id="UP000786875">
    <property type="component" value="Unassembled WGS sequence"/>
</dbReference>
<dbReference type="PANTHER" id="PTHR33336">
    <property type="entry name" value="QUINOL MONOOXYGENASE YGIN-RELATED"/>
    <property type="match status" value="1"/>
</dbReference>
<protein>
    <submittedName>
        <fullName evidence="2">Antibiotic biosynthesis monooxygenase</fullName>
    </submittedName>
</protein>
<dbReference type="InterPro" id="IPR011008">
    <property type="entry name" value="Dimeric_a/b-barrel"/>
</dbReference>
<organism evidence="2 3">
    <name type="scientific">Rosenbergiella australiborealis</name>
    <dbReference type="NCBI Taxonomy" id="1544696"/>
    <lineage>
        <taxon>Bacteria</taxon>
        <taxon>Pseudomonadati</taxon>
        <taxon>Pseudomonadota</taxon>
        <taxon>Gammaproteobacteria</taxon>
        <taxon>Enterobacterales</taxon>
        <taxon>Erwiniaceae</taxon>
        <taxon>Rosenbergiella</taxon>
    </lineage>
</organism>
<evidence type="ECO:0000313" key="3">
    <source>
        <dbReference type="Proteomes" id="UP000786875"/>
    </source>
</evidence>
<dbReference type="PANTHER" id="PTHR33336:SF15">
    <property type="entry name" value="ABM DOMAIN-CONTAINING PROTEIN"/>
    <property type="match status" value="1"/>
</dbReference>
<dbReference type="EMBL" id="JABBFO010000012">
    <property type="protein sequence ID" value="MBT0728037.1"/>
    <property type="molecule type" value="Genomic_DNA"/>
</dbReference>
<evidence type="ECO:0000259" key="1">
    <source>
        <dbReference type="PROSITE" id="PS51725"/>
    </source>
</evidence>
<dbReference type="InterPro" id="IPR050744">
    <property type="entry name" value="AI-2_Isomerase_LsrG"/>
</dbReference>
<dbReference type="SUPFAM" id="SSF54909">
    <property type="entry name" value="Dimeric alpha+beta barrel"/>
    <property type="match status" value="1"/>
</dbReference>
<dbReference type="GO" id="GO:0004497">
    <property type="term" value="F:monooxygenase activity"/>
    <property type="evidence" value="ECO:0007669"/>
    <property type="project" value="UniProtKB-KW"/>
</dbReference>
<sequence length="97" mass="11157">MSHVNLIVAVQIKLKNKQAVIDAIKEMQGPSQAEEGCIKYDYAISSNELSKIFLMEIWKDRTVFEAHKKTKHFIDGNIKLAQLCENVTLHEVEWNVD</sequence>
<comment type="caution">
    <text evidence="2">The sequence shown here is derived from an EMBL/GenBank/DDBJ whole genome shotgun (WGS) entry which is preliminary data.</text>
</comment>
<reference evidence="2 3" key="1">
    <citation type="submission" date="2020-04" db="EMBL/GenBank/DDBJ databases">
        <title>Genome sequencing of Rosenbergiella species.</title>
        <authorList>
            <person name="Alvarez-Perez S."/>
            <person name="Lievens B."/>
        </authorList>
    </citation>
    <scope>NUCLEOTIDE SEQUENCE [LARGE SCALE GENOMIC DNA]</scope>
    <source>
        <strain evidence="2 3">CdVSA20.1</strain>
    </source>
</reference>
<keyword evidence="2" id="KW-0560">Oxidoreductase</keyword>
<keyword evidence="2" id="KW-0503">Monooxygenase</keyword>
<proteinExistence type="predicted"/>
<dbReference type="RefSeq" id="WP_214215269.1">
    <property type="nucleotide sequence ID" value="NZ_JABBFO010000012.1"/>
</dbReference>
<dbReference type="Gene3D" id="3.30.70.100">
    <property type="match status" value="1"/>
</dbReference>
<accession>A0ABS5T7D5</accession>
<dbReference type="InterPro" id="IPR007138">
    <property type="entry name" value="ABM_dom"/>
</dbReference>
<dbReference type="PROSITE" id="PS51725">
    <property type="entry name" value="ABM"/>
    <property type="match status" value="1"/>
</dbReference>
<name>A0ABS5T7D5_9GAMM</name>
<gene>
    <name evidence="2" type="ORF">HGT73_11750</name>
</gene>
<dbReference type="Pfam" id="PF03992">
    <property type="entry name" value="ABM"/>
    <property type="match status" value="1"/>
</dbReference>
<evidence type="ECO:0000313" key="2">
    <source>
        <dbReference type="EMBL" id="MBT0728037.1"/>
    </source>
</evidence>
<keyword evidence="3" id="KW-1185">Reference proteome</keyword>
<feature type="domain" description="ABM" evidence="1">
    <location>
        <begin position="4"/>
        <end position="92"/>
    </location>
</feature>